<dbReference type="OMA" id="TWINENM"/>
<proteinExistence type="inferred from homology"/>
<feature type="region of interest" description="Disordered" evidence="8">
    <location>
        <begin position="449"/>
        <end position="471"/>
    </location>
</feature>
<dbReference type="GO" id="GO:0031965">
    <property type="term" value="C:nuclear membrane"/>
    <property type="evidence" value="ECO:0007669"/>
    <property type="project" value="UniProtKB-SubCell"/>
</dbReference>
<feature type="topological domain" description="Perinuclear space" evidence="7">
    <location>
        <begin position="1021"/>
        <end position="1055"/>
    </location>
</feature>
<evidence type="ECO:0000256" key="1">
    <source>
        <dbReference type="ARBA" id="ARBA00004126"/>
    </source>
</evidence>
<evidence type="ECO:0000256" key="9">
    <source>
        <dbReference type="SAM" id="Phobius"/>
    </source>
</evidence>
<feature type="region of interest" description="Disordered" evidence="8">
    <location>
        <begin position="197"/>
        <end position="216"/>
    </location>
</feature>
<dbReference type="EnsemblMetazoa" id="XM_030999745">
    <property type="protein sequence ID" value="XP_030855605"/>
    <property type="gene ID" value="LOC115929764"/>
</dbReference>
<dbReference type="RefSeq" id="XP_030855605.1">
    <property type="nucleotide sequence ID" value="XM_030999745.1"/>
</dbReference>
<evidence type="ECO:0000256" key="8">
    <source>
        <dbReference type="SAM" id="MobiDB-lite"/>
    </source>
</evidence>
<organism evidence="11 12">
    <name type="scientific">Strongylocentrotus purpuratus</name>
    <name type="common">Purple sea urchin</name>
    <dbReference type="NCBI Taxonomy" id="7668"/>
    <lineage>
        <taxon>Eukaryota</taxon>
        <taxon>Metazoa</taxon>
        <taxon>Echinodermata</taxon>
        <taxon>Eleutherozoa</taxon>
        <taxon>Echinozoa</taxon>
        <taxon>Echinoidea</taxon>
        <taxon>Euechinoidea</taxon>
        <taxon>Echinacea</taxon>
        <taxon>Camarodonta</taxon>
        <taxon>Echinidea</taxon>
        <taxon>Strongylocentrotidae</taxon>
        <taxon>Strongylocentrotus</taxon>
    </lineage>
</organism>
<comment type="similarity">
    <text evidence="2">Belongs to the nesprin family.</text>
</comment>
<comment type="subcellular location">
    <subcellularLocation>
        <location evidence="1">Nucleus membrane</location>
    </subcellularLocation>
</comment>
<keyword evidence="6" id="KW-0539">Nucleus</keyword>
<feature type="topological domain" description="Cytoplasmic" evidence="7">
    <location>
        <begin position="1"/>
        <end position="999"/>
    </location>
</feature>
<dbReference type="Pfam" id="PF10541">
    <property type="entry name" value="KASH"/>
    <property type="match status" value="1"/>
</dbReference>
<evidence type="ECO:0000256" key="7">
    <source>
        <dbReference type="PROSITE-ProRule" id="PRU00385"/>
    </source>
</evidence>
<dbReference type="PROSITE" id="PS51049">
    <property type="entry name" value="KASH"/>
    <property type="match status" value="1"/>
</dbReference>
<keyword evidence="12" id="KW-1185">Reference proteome</keyword>
<dbReference type="InParanoid" id="A0A7M7PS17"/>
<dbReference type="InterPro" id="IPR012315">
    <property type="entry name" value="KASH"/>
</dbReference>
<sequence>MTPDLPFIMEESDHEEEAKPSLLLSQSENSIHLIHSRFQPSGAKDDDMVDGYGNRMHNQGRTIEYEDILVAREAFSENDAFSISDASEVSAEDFAFDDHLPMKDEDDEEDLGLDDDLALPLSETPDIMELTDEMLDAYLQLEEDLLQEVEAEMEEDEKTSKAAAALEFWSMSPREEHMLKAEDLQKMHAALREQIEEQKIEEEGKEGREEAEGEDEMSFEKMCSAYTQAMANLEEHEHHGRLDSVGSDFLSEEAEEALECLASDEELGDEYDGDLDDDCFFMDDAVHSTTVPLDIMYTEETQEFNDDFAGWMIGSMEDVAEYPDSLEMQSFNSNGSSEEHEFPHMQNCVEEEEEEERKEKEVNETEDDLPEICADDSIFFSEEDPEEDASSSHLLQLSTWPQENPHFFPPISKESSSTNSLFSSLKSLSSSPDAQTFFKGSKLFPSLLSTDESSGSSRCEEEDNTPVIPFQMQSLGQRRHSLWSNDPTEKEEEKDNLLEITGISLSHMYESLDFVTELVHQIAPEEKDRNPDQKSRFSDFSNAVGRAELNSSHSLSDSFDIVSDIVRRMVPSYDDDEEEELDLVEKRSSISKQTDTMQEVDSCSQSEGLQDVIEGASTTTLSDSLPLSHSLWQDYMQTCTGSFNFTWPSGEANCERDCSELASIQAAVKHTLSKALKEEEDDEESIIMSTQLGKKSKQNKRNKRKSGSSTSDSQSVQHDGTEGSCTGSCDTGFNSLLSTDDVDEKSAHDTLKLTEVDSPCTLVDENDTSLNKPGYMSYVSQIAEACSEGNLDQYLSTQKHKQCYLWSVPPPAEDSPQEVALKKEIMDLEKDLLLTTEELDSKYELDSQASDNTDRLIEATNTLVEELKSGKNLEAGDLEEDQVGSWKDVIVLWMDKNGKVRDAETQGCTPITVSPDYMHTEDGHMTPIIEEITSIEALDVHQRPAILPRQYQGMDMTDHPGSMGQPLHHAQRTVIYAKDACEQYEPPKQSKSFTRRVLSVAFPIQLLLLLCTILVLVLPSMVVTYHGDCYLSLTDNLMWDASQPVMSYVRGPPPV</sequence>
<feature type="compositionally biased region" description="Basic and acidic residues" evidence="8">
    <location>
        <begin position="197"/>
        <end position="210"/>
    </location>
</feature>
<dbReference type="OrthoDB" id="10682818at2759"/>
<name>A0A7M7PS17_STRPU</name>
<dbReference type="AlphaFoldDB" id="A0A7M7PS17"/>
<evidence type="ECO:0000313" key="11">
    <source>
        <dbReference type="EnsemblMetazoa" id="XP_030855605"/>
    </source>
</evidence>
<feature type="domain" description="KASH" evidence="10">
    <location>
        <begin position="991"/>
        <end position="1055"/>
    </location>
</feature>
<dbReference type="Proteomes" id="UP000007110">
    <property type="component" value="Unassembled WGS sequence"/>
</dbReference>
<reference evidence="12" key="1">
    <citation type="submission" date="2015-02" db="EMBL/GenBank/DDBJ databases">
        <title>Genome sequencing for Strongylocentrotus purpuratus.</title>
        <authorList>
            <person name="Murali S."/>
            <person name="Liu Y."/>
            <person name="Vee V."/>
            <person name="English A."/>
            <person name="Wang M."/>
            <person name="Skinner E."/>
            <person name="Han Y."/>
            <person name="Muzny D.M."/>
            <person name="Worley K.C."/>
            <person name="Gibbs R.A."/>
        </authorList>
    </citation>
    <scope>NUCLEOTIDE SEQUENCE</scope>
</reference>
<accession>A0A7M7PS17</accession>
<reference evidence="11" key="2">
    <citation type="submission" date="2021-01" db="UniProtKB">
        <authorList>
            <consortium name="EnsemblMetazoa"/>
        </authorList>
    </citation>
    <scope>IDENTIFICATION</scope>
</reference>
<dbReference type="KEGG" id="spu:115929764"/>
<feature type="region of interest" description="Disordered" evidence="8">
    <location>
        <begin position="1"/>
        <end position="21"/>
    </location>
</feature>
<evidence type="ECO:0000256" key="3">
    <source>
        <dbReference type="ARBA" id="ARBA00022692"/>
    </source>
</evidence>
<evidence type="ECO:0000256" key="5">
    <source>
        <dbReference type="ARBA" id="ARBA00023136"/>
    </source>
</evidence>
<feature type="region of interest" description="Disordered" evidence="8">
    <location>
        <begin position="676"/>
        <end position="725"/>
    </location>
</feature>
<evidence type="ECO:0000256" key="6">
    <source>
        <dbReference type="ARBA" id="ARBA00023242"/>
    </source>
</evidence>
<evidence type="ECO:0000313" key="12">
    <source>
        <dbReference type="Proteomes" id="UP000007110"/>
    </source>
</evidence>
<evidence type="ECO:0000256" key="4">
    <source>
        <dbReference type="ARBA" id="ARBA00022989"/>
    </source>
</evidence>
<dbReference type="GeneID" id="115929764"/>
<protein>
    <recommendedName>
        <fullName evidence="10">KASH domain-containing protein</fullName>
    </recommendedName>
</protein>
<evidence type="ECO:0000259" key="10">
    <source>
        <dbReference type="PROSITE" id="PS51049"/>
    </source>
</evidence>
<keyword evidence="4 9" id="KW-1133">Transmembrane helix</keyword>
<evidence type="ECO:0000256" key="2">
    <source>
        <dbReference type="ARBA" id="ARBA00008619"/>
    </source>
</evidence>
<feature type="compositionally biased region" description="Basic residues" evidence="8">
    <location>
        <begin position="694"/>
        <end position="706"/>
    </location>
</feature>
<keyword evidence="3 7" id="KW-0812">Transmembrane</keyword>
<feature type="transmembrane region" description="Helical" evidence="9">
    <location>
        <begin position="997"/>
        <end position="1018"/>
    </location>
</feature>
<dbReference type="SMART" id="SM01249">
    <property type="entry name" value="KASH"/>
    <property type="match status" value="1"/>
</dbReference>
<keyword evidence="5 7" id="KW-0472">Membrane</keyword>